<gene>
    <name evidence="1" type="ORF">NFC81_08185</name>
</gene>
<name>A0AB38YCC6_9GAMM</name>
<dbReference type="RefSeq" id="WP_304993997.1">
    <property type="nucleotide sequence ID" value="NZ_CP101717.1"/>
</dbReference>
<dbReference type="InterPro" id="IPR058227">
    <property type="entry name" value="RSP_7527-like"/>
</dbReference>
<sequence length="62" mass="6976">MKNTNDINIVMNAWGEVDVAYYEALARKMRAEAMAELTTKAFKAVVQRIRQLFTPARVATSA</sequence>
<dbReference type="EMBL" id="CP101717">
    <property type="protein sequence ID" value="WLD56713.1"/>
    <property type="molecule type" value="Genomic_DNA"/>
</dbReference>
<dbReference type="AlphaFoldDB" id="A0AB38YCC6"/>
<accession>A0AB38YCC6</accession>
<evidence type="ECO:0000313" key="1">
    <source>
        <dbReference type="EMBL" id="WLD56713.1"/>
    </source>
</evidence>
<protein>
    <submittedName>
        <fullName evidence="1">Uncharacterized protein</fullName>
    </submittedName>
</protein>
<reference evidence="1" key="1">
    <citation type="submission" date="2022-07" db="EMBL/GenBank/DDBJ databases">
        <title>Complete genome sequence of Salinispirillum sp. LH10-3-1 capable of multiple carbohydrate inversion isolated from a soda lake.</title>
        <authorList>
            <person name="Liu J."/>
            <person name="Zhai Y."/>
            <person name="Zhang H."/>
            <person name="Yang H."/>
            <person name="Qu J."/>
            <person name="Li J."/>
        </authorList>
    </citation>
    <scope>NUCLEOTIDE SEQUENCE</scope>
    <source>
        <strain evidence="1">LH 10-3-1</strain>
    </source>
</reference>
<organism evidence="1">
    <name type="scientific">Salinispirillum sp. LH 10-3-1</name>
    <dbReference type="NCBI Taxonomy" id="2952525"/>
    <lineage>
        <taxon>Bacteria</taxon>
        <taxon>Pseudomonadati</taxon>
        <taxon>Pseudomonadota</taxon>
        <taxon>Gammaproteobacteria</taxon>
        <taxon>Oceanospirillales</taxon>
        <taxon>Saccharospirillaceae</taxon>
        <taxon>Salinispirillum</taxon>
    </lineage>
</organism>
<dbReference type="NCBIfam" id="NF046098">
    <property type="entry name" value="RSP_7527_fam"/>
    <property type="match status" value="1"/>
</dbReference>
<proteinExistence type="predicted"/>